<dbReference type="EMBL" id="BSXT01001419">
    <property type="protein sequence ID" value="GMF42285.1"/>
    <property type="molecule type" value="Genomic_DNA"/>
</dbReference>
<feature type="region of interest" description="Disordered" evidence="1">
    <location>
        <begin position="150"/>
        <end position="172"/>
    </location>
</feature>
<keyword evidence="4" id="KW-1185">Reference proteome</keyword>
<dbReference type="AlphaFoldDB" id="A0A9W7CTV5"/>
<proteinExistence type="predicted"/>
<dbReference type="Pfam" id="PF07727">
    <property type="entry name" value="RVT_2"/>
    <property type="match status" value="1"/>
</dbReference>
<feature type="domain" description="Reverse transcriptase Ty1/copia-type" evidence="2">
    <location>
        <begin position="16"/>
        <end position="155"/>
    </location>
</feature>
<accession>A0A9W7CTV5</accession>
<protein>
    <submittedName>
        <fullName evidence="3">Unnamed protein product</fullName>
    </submittedName>
</protein>
<evidence type="ECO:0000313" key="4">
    <source>
        <dbReference type="Proteomes" id="UP001165121"/>
    </source>
</evidence>
<dbReference type="OrthoDB" id="122042at2759"/>
<dbReference type="SUPFAM" id="SSF56672">
    <property type="entry name" value="DNA/RNA polymerases"/>
    <property type="match status" value="1"/>
</dbReference>
<dbReference type="InterPro" id="IPR013103">
    <property type="entry name" value="RVT_2"/>
</dbReference>
<reference evidence="3" key="1">
    <citation type="submission" date="2023-04" db="EMBL/GenBank/DDBJ databases">
        <title>Phytophthora fragariaefolia NBRC 109709.</title>
        <authorList>
            <person name="Ichikawa N."/>
            <person name="Sato H."/>
            <person name="Tonouchi N."/>
        </authorList>
    </citation>
    <scope>NUCLEOTIDE SEQUENCE</scope>
    <source>
        <strain evidence="3">NBRC 109709</strain>
    </source>
</reference>
<dbReference type="Proteomes" id="UP001165121">
    <property type="component" value="Unassembled WGS sequence"/>
</dbReference>
<organism evidence="3 4">
    <name type="scientific">Phytophthora fragariaefolia</name>
    <dbReference type="NCBI Taxonomy" id="1490495"/>
    <lineage>
        <taxon>Eukaryota</taxon>
        <taxon>Sar</taxon>
        <taxon>Stramenopiles</taxon>
        <taxon>Oomycota</taxon>
        <taxon>Peronosporomycetes</taxon>
        <taxon>Peronosporales</taxon>
        <taxon>Peronosporaceae</taxon>
        <taxon>Phytophthora</taxon>
    </lineage>
</organism>
<gene>
    <name evidence="3" type="ORF">Pfra01_001376400</name>
</gene>
<dbReference type="InterPro" id="IPR043502">
    <property type="entry name" value="DNA/RNA_pol_sf"/>
</dbReference>
<comment type="caution">
    <text evidence="3">The sequence shown here is derived from an EMBL/GenBank/DDBJ whole genome shotgun (WGS) entry which is preliminary data.</text>
</comment>
<name>A0A9W7CTV5_9STRA</name>
<evidence type="ECO:0000313" key="3">
    <source>
        <dbReference type="EMBL" id="GMF42285.1"/>
    </source>
</evidence>
<evidence type="ECO:0000256" key="1">
    <source>
        <dbReference type="SAM" id="MobiDB-lite"/>
    </source>
</evidence>
<evidence type="ECO:0000259" key="2">
    <source>
        <dbReference type="Pfam" id="PF07727"/>
    </source>
</evidence>
<sequence>MELPEGLRELLELAETEGDDDVVGMLLQILYGLKQASRVWNETIDKHLKTMGFKRTDADPCVYTRGNGHEECIVCLYVDDMLIASRDKTMIAFVKAEIAENDKIKGLGRARFVLGIEIDYDMERKALTISQQAYTEAIIKRYGQENAKPCTSPVEPGVHLTKAENRRRKSLN</sequence>